<dbReference type="Pfam" id="PF13927">
    <property type="entry name" value="Ig_3"/>
    <property type="match status" value="1"/>
</dbReference>
<dbReference type="InterPro" id="IPR007110">
    <property type="entry name" value="Ig-like_dom"/>
</dbReference>
<evidence type="ECO:0000313" key="6">
    <source>
        <dbReference type="Ensembl" id="ENSSFOP00015004411.2"/>
    </source>
</evidence>
<comment type="function">
    <text evidence="3">Most highly expressed siglec (sialic acid-binding immunoglobulin-like lectin) on B-cells that plays a role in various aspects of B-cell biology including differentiation, antigen presentation, and trafficking to bone marrow. Binds to alpha 2,6-linked sialic acid residues of surface molecules such as CD22 itself, CD45 and IgM in a cis configuration. Can also bind to ligands on other cells as an adhesion molecule in a trans configuration. Acts as an inhibitory coreceptor on the surface of B-cells and inhibits B-cell receptor induced signaling, characterized by inhibition of the calcium mobilization and cellular activation. Mechanistically, the immunoreceptor tyrosine-based inhibitory motif domain is phosphorylated by the Src kinase LYN, which in turn leads to the recruitment of the protein tyrosine phosphatase 1/PTPN6, leading to the negative regulation of BCR signaling. If this negative signaling from is of sufficient strength, apoptosis of the B-cell can be induced.</text>
</comment>
<dbReference type="InterPro" id="IPR003599">
    <property type="entry name" value="Ig_sub"/>
</dbReference>
<evidence type="ECO:0000313" key="7">
    <source>
        <dbReference type="Proteomes" id="UP000694397"/>
    </source>
</evidence>
<evidence type="ECO:0000256" key="1">
    <source>
        <dbReference type="ARBA" id="ARBA00040106"/>
    </source>
</evidence>
<keyword evidence="7" id="KW-1185">Reference proteome</keyword>
<dbReference type="Proteomes" id="UP000694397">
    <property type="component" value="Chromosome 18"/>
</dbReference>
<dbReference type="Pfam" id="PF13895">
    <property type="entry name" value="Ig_2"/>
    <property type="match status" value="1"/>
</dbReference>
<dbReference type="Ensembl" id="ENSSFOT00015004480.2">
    <property type="protein sequence ID" value="ENSSFOP00015004411.2"/>
    <property type="gene ID" value="ENSSFOG00015002875.2"/>
</dbReference>
<dbReference type="PANTHER" id="PTHR46013:SF4">
    <property type="entry name" value="B-CELL RECEPTOR CD22-RELATED"/>
    <property type="match status" value="1"/>
</dbReference>
<sequence length="380" mass="42405">MQAQLCFTVFLTQSDLRISYFTDGNTVKKTFWFIQWPSGPDPIDLTQDPNYSQRVNYLGDDQHNCTFSIRNLTEMDSTLYRFRFKTNTNKWASEYGVTLSVTGLQVTVNQNNVTEGQNVTLTCRTNCSLSDPPTFIWYKNGNPTPNTNPVSSVLYLLSVSSEDSGNYSCAVGSFETLLPLFLNVNYSPKNTSVSVSPSGDIVEGSSVTLTCSSKANPPVYRYTWFKKKVTEISQKGSGQSYTITNITSEDSGQYYCNSENTYGAKNSSQVDVNVRCKWFPSQGSNGSGLPGSFSLHTGGSKQGEKHANIYAPYTELTPMPSKQRKIFTHSAIMDRTNNASNNCTTIMNNQRNNFQRLIQIMTKLDYKQTAQKNLPINATV</sequence>
<dbReference type="InterPro" id="IPR036179">
    <property type="entry name" value="Ig-like_dom_sf"/>
</dbReference>
<evidence type="ECO:0000259" key="5">
    <source>
        <dbReference type="PROSITE" id="PS50835"/>
    </source>
</evidence>
<evidence type="ECO:0000256" key="4">
    <source>
        <dbReference type="ARBA" id="ARBA00046458"/>
    </source>
</evidence>
<organism evidence="6 7">
    <name type="scientific">Scleropages formosus</name>
    <name type="common">Asian bonytongue</name>
    <name type="synonym">Osteoglossum formosum</name>
    <dbReference type="NCBI Taxonomy" id="113540"/>
    <lineage>
        <taxon>Eukaryota</taxon>
        <taxon>Metazoa</taxon>
        <taxon>Chordata</taxon>
        <taxon>Craniata</taxon>
        <taxon>Vertebrata</taxon>
        <taxon>Euteleostomi</taxon>
        <taxon>Actinopterygii</taxon>
        <taxon>Neopterygii</taxon>
        <taxon>Teleostei</taxon>
        <taxon>Osteoglossocephala</taxon>
        <taxon>Osteoglossomorpha</taxon>
        <taxon>Osteoglossiformes</taxon>
        <taxon>Osteoglossidae</taxon>
        <taxon>Scleropages</taxon>
    </lineage>
</organism>
<reference evidence="6" key="3">
    <citation type="submission" date="2025-09" db="UniProtKB">
        <authorList>
            <consortium name="Ensembl"/>
        </authorList>
    </citation>
    <scope>IDENTIFICATION</scope>
</reference>
<dbReference type="Gene3D" id="2.60.40.10">
    <property type="entry name" value="Immunoglobulins"/>
    <property type="match status" value="3"/>
</dbReference>
<dbReference type="PROSITE" id="PS50835">
    <property type="entry name" value="IG_LIKE"/>
    <property type="match status" value="2"/>
</dbReference>
<dbReference type="GeneTree" id="ENSGT01010000222294"/>
<accession>A0A8C9QW85</accession>
<dbReference type="PANTHER" id="PTHR46013">
    <property type="entry name" value="VASCULAR CELL ADHESION MOLECULE 1"/>
    <property type="match status" value="1"/>
</dbReference>
<proteinExistence type="predicted"/>
<protein>
    <recommendedName>
        <fullName evidence="1">B-cell receptor CD22</fullName>
    </recommendedName>
    <alternativeName>
        <fullName evidence="2">Sialic acid-binding Ig-like lectin 2</fullName>
    </alternativeName>
</protein>
<comment type="subunit">
    <text evidence="4">Predominantly monomer of isoform CD22-beta. Also found as heterodimer of isoform CD22-beta and a shorter isoform. Interacts with PTPN6/SHP-1, LYN, SYK, PIK3R1/PIK3R2 and PLCG1 upon phosphorylation. Interacts with GRB2, INPP5D and SHC1 upon phosphorylation. May form a complex with INPP5D/SHIP, GRB2 and SHC1.</text>
</comment>
<name>A0A8C9QW85_SCLFO</name>
<reference evidence="6" key="2">
    <citation type="submission" date="2025-08" db="UniProtKB">
        <authorList>
            <consortium name="Ensembl"/>
        </authorList>
    </citation>
    <scope>IDENTIFICATION</scope>
</reference>
<evidence type="ECO:0000256" key="2">
    <source>
        <dbReference type="ARBA" id="ARBA00041781"/>
    </source>
</evidence>
<dbReference type="InterPro" id="IPR056386">
    <property type="entry name" value="Ig_CD22"/>
</dbReference>
<dbReference type="InterPro" id="IPR013783">
    <property type="entry name" value="Ig-like_fold"/>
</dbReference>
<reference evidence="6 7" key="1">
    <citation type="submission" date="2019-04" db="EMBL/GenBank/DDBJ databases">
        <authorList>
            <consortium name="Wellcome Sanger Institute Data Sharing"/>
        </authorList>
    </citation>
    <scope>NUCLEOTIDE SEQUENCE [LARGE SCALE GENOMIC DNA]</scope>
</reference>
<evidence type="ECO:0000256" key="3">
    <source>
        <dbReference type="ARBA" id="ARBA00045430"/>
    </source>
</evidence>
<dbReference type="Pfam" id="PF24518">
    <property type="entry name" value="Ig_CD22"/>
    <property type="match status" value="1"/>
</dbReference>
<dbReference type="SMART" id="SM00409">
    <property type="entry name" value="IG"/>
    <property type="match status" value="3"/>
</dbReference>
<feature type="domain" description="Ig-like" evidence="5">
    <location>
        <begin position="188"/>
        <end position="273"/>
    </location>
</feature>
<dbReference type="SUPFAM" id="SSF48726">
    <property type="entry name" value="Immunoglobulin"/>
    <property type="match status" value="2"/>
</dbReference>
<dbReference type="SMART" id="SM00408">
    <property type="entry name" value="IGc2"/>
    <property type="match status" value="2"/>
</dbReference>
<dbReference type="OrthoDB" id="10012075at2759"/>
<feature type="domain" description="Ig-like" evidence="5">
    <location>
        <begin position="102"/>
        <end position="171"/>
    </location>
</feature>
<dbReference type="AlphaFoldDB" id="A0A8C9QW85"/>
<dbReference type="CDD" id="cd00096">
    <property type="entry name" value="Ig"/>
    <property type="match status" value="2"/>
</dbReference>
<dbReference type="InterPro" id="IPR003598">
    <property type="entry name" value="Ig_sub2"/>
</dbReference>